<keyword evidence="3" id="KW-1185">Reference proteome</keyword>
<evidence type="ECO:0000313" key="3">
    <source>
        <dbReference type="Proteomes" id="UP001629744"/>
    </source>
</evidence>
<organism evidence="2 3">
    <name type="scientific">Prescottella soli</name>
    <dbReference type="NCBI Taxonomy" id="1543852"/>
    <lineage>
        <taxon>Bacteria</taxon>
        <taxon>Bacillati</taxon>
        <taxon>Actinomycetota</taxon>
        <taxon>Actinomycetes</taxon>
        <taxon>Mycobacteriales</taxon>
        <taxon>Nocardiaceae</taxon>
        <taxon>Prescottella</taxon>
    </lineage>
</organism>
<keyword evidence="1" id="KW-0812">Transmembrane</keyword>
<sequence length="461" mass="48054">MVDDNGAGTSRTVAAWMFGLSLVSVVAAGVVVAGLLHSPEPELTTALPTTTTTAAAPEAPEFTYVTPSVTYPTQIAGCDVVEPPAHTEWFGFVSFDEYGYDNPDYPWFSGPKAGAMSQSLHAALPAGVEVSFASPGQSLMFQPITSDDDMMTSDESGDVEHGGDTDAYGTLLRGDTRGSLSVSVRASTDPLPPCVAGQLDARRALADGTVVDVLDTWSETNGVRTLSRSAHAFVPDGTRVSAYSTDAGNLDGNQTNSGTIPLTIDELVSIVTAPDLRVTTPVPPGTGAPPESCYPPVEEGSGPTIDRATAQRLGAVLAAVPLDGVTLDRPLGELWPTEYDDSAVCQTVRVTTPGQESTLEIAITGGQDLPASDPVPSYDGPITTYRRTPDGALIEHSQHSSTGVSMRGGSESTYETRRIVTVTRPSGTMIRVVSAADSPATPLSFEQLDAIALTPGIEAPR</sequence>
<name>A0ABW9FZ25_9NOCA</name>
<gene>
    <name evidence="2" type="ORF">ABEU19_003364</name>
</gene>
<dbReference type="EMBL" id="JBDLNU010000004">
    <property type="protein sequence ID" value="MFM1729848.1"/>
    <property type="molecule type" value="Genomic_DNA"/>
</dbReference>
<dbReference type="Proteomes" id="UP001629744">
    <property type="component" value="Unassembled WGS sequence"/>
</dbReference>
<keyword evidence="1" id="KW-0472">Membrane</keyword>
<proteinExistence type="predicted"/>
<accession>A0ABW9FZ25</accession>
<protein>
    <submittedName>
        <fullName evidence="2">Uncharacterized protein</fullName>
    </submittedName>
</protein>
<keyword evidence="1" id="KW-1133">Transmembrane helix</keyword>
<feature type="transmembrane region" description="Helical" evidence="1">
    <location>
        <begin position="12"/>
        <end position="36"/>
    </location>
</feature>
<reference evidence="2 3" key="1">
    <citation type="submission" date="2023-11" db="EMBL/GenBank/DDBJ databases">
        <authorList>
            <person name="Val-Calvo J."/>
            <person name="Scortti M."/>
            <person name="Vazquez-Boland J."/>
        </authorList>
    </citation>
    <scope>NUCLEOTIDE SEQUENCE [LARGE SCALE GENOMIC DNA]</scope>
    <source>
        <strain evidence="2 3">DSM 46662</strain>
    </source>
</reference>
<dbReference type="RefSeq" id="WP_348603393.1">
    <property type="nucleotide sequence ID" value="NZ_CP157276.1"/>
</dbReference>
<evidence type="ECO:0000313" key="2">
    <source>
        <dbReference type="EMBL" id="MFM1729848.1"/>
    </source>
</evidence>
<evidence type="ECO:0000256" key="1">
    <source>
        <dbReference type="SAM" id="Phobius"/>
    </source>
</evidence>
<comment type="caution">
    <text evidence="2">The sequence shown here is derived from an EMBL/GenBank/DDBJ whole genome shotgun (WGS) entry which is preliminary data.</text>
</comment>